<dbReference type="EC" id="2.7.-.-" evidence="6"/>
<keyword evidence="5" id="KW-0067">ATP-binding</keyword>
<dbReference type="AlphaFoldDB" id="A0A2A2LB37"/>
<protein>
    <recommendedName>
        <fullName evidence="6">Kinase</fullName>
        <ecNumber evidence="6">2.7.-.-</ecNumber>
    </recommendedName>
</protein>
<dbReference type="GO" id="GO:0005737">
    <property type="term" value="C:cytoplasm"/>
    <property type="evidence" value="ECO:0007669"/>
    <property type="project" value="TreeGrafter"/>
</dbReference>
<dbReference type="EMBL" id="LIAE01006965">
    <property type="protein sequence ID" value="PAV83399.1"/>
    <property type="molecule type" value="Genomic_DNA"/>
</dbReference>
<name>A0A2A2LB37_9BILA</name>
<comment type="similarity">
    <text evidence="1 6">Belongs to the inositol phosphokinase (IPK) family.</text>
</comment>
<dbReference type="PANTHER" id="PTHR12400:SF26">
    <property type="entry name" value="KINASE"/>
    <property type="match status" value="1"/>
</dbReference>
<accession>A0A2A2LB37</accession>
<evidence type="ECO:0000256" key="4">
    <source>
        <dbReference type="ARBA" id="ARBA00022777"/>
    </source>
</evidence>
<dbReference type="Pfam" id="PF03770">
    <property type="entry name" value="IPK"/>
    <property type="match status" value="1"/>
</dbReference>
<dbReference type="SUPFAM" id="SSF56104">
    <property type="entry name" value="SAICAR synthase-like"/>
    <property type="match status" value="1"/>
</dbReference>
<dbReference type="InterPro" id="IPR005522">
    <property type="entry name" value="IPK"/>
</dbReference>
<organism evidence="8 9">
    <name type="scientific">Diploscapter pachys</name>
    <dbReference type="NCBI Taxonomy" id="2018661"/>
    <lineage>
        <taxon>Eukaryota</taxon>
        <taxon>Metazoa</taxon>
        <taxon>Ecdysozoa</taxon>
        <taxon>Nematoda</taxon>
        <taxon>Chromadorea</taxon>
        <taxon>Rhabditida</taxon>
        <taxon>Rhabditina</taxon>
        <taxon>Rhabditomorpha</taxon>
        <taxon>Rhabditoidea</taxon>
        <taxon>Rhabditidae</taxon>
        <taxon>Diploscapter</taxon>
    </lineage>
</organism>
<evidence type="ECO:0000256" key="6">
    <source>
        <dbReference type="RuleBase" id="RU363090"/>
    </source>
</evidence>
<keyword evidence="4 6" id="KW-0418">Kinase</keyword>
<dbReference type="PROSITE" id="PS51257">
    <property type="entry name" value="PROKAR_LIPOPROTEIN"/>
    <property type="match status" value="1"/>
</dbReference>
<keyword evidence="3" id="KW-0547">Nucleotide-binding</keyword>
<evidence type="ECO:0000313" key="8">
    <source>
        <dbReference type="EMBL" id="PAV83399.1"/>
    </source>
</evidence>
<dbReference type="OrthoDB" id="338650at2759"/>
<evidence type="ECO:0000256" key="2">
    <source>
        <dbReference type="ARBA" id="ARBA00022679"/>
    </source>
</evidence>
<dbReference type="Gene3D" id="3.30.470.160">
    <property type="entry name" value="Inositol polyphosphate kinase"/>
    <property type="match status" value="1"/>
</dbReference>
<dbReference type="PANTHER" id="PTHR12400">
    <property type="entry name" value="INOSITOL POLYPHOSPHATE KINASE"/>
    <property type="match status" value="1"/>
</dbReference>
<proteinExistence type="inferred from homology"/>
<dbReference type="STRING" id="2018661.A0A2A2LB37"/>
<dbReference type="Proteomes" id="UP000218231">
    <property type="component" value="Unassembled WGS sequence"/>
</dbReference>
<evidence type="ECO:0000256" key="1">
    <source>
        <dbReference type="ARBA" id="ARBA00007374"/>
    </source>
</evidence>
<dbReference type="GO" id="GO:0032958">
    <property type="term" value="P:inositol phosphate biosynthetic process"/>
    <property type="evidence" value="ECO:0007669"/>
    <property type="project" value="InterPro"/>
</dbReference>
<dbReference type="FunFam" id="3.30.470.160:FF:000001">
    <property type="entry name" value="Kinase"/>
    <property type="match status" value="1"/>
</dbReference>
<feature type="region of interest" description="Disordered" evidence="7">
    <location>
        <begin position="1"/>
        <end position="22"/>
    </location>
</feature>
<gene>
    <name evidence="8" type="ORF">WR25_16130</name>
</gene>
<keyword evidence="2 6" id="KW-0808">Transferase</keyword>
<dbReference type="GO" id="GO:0005524">
    <property type="term" value="F:ATP binding"/>
    <property type="evidence" value="ECO:0007669"/>
    <property type="project" value="UniProtKB-KW"/>
</dbReference>
<evidence type="ECO:0000256" key="7">
    <source>
        <dbReference type="SAM" id="MobiDB-lite"/>
    </source>
</evidence>
<dbReference type="GO" id="GO:0000828">
    <property type="term" value="F:inositol hexakisphosphate kinase activity"/>
    <property type="evidence" value="ECO:0007669"/>
    <property type="project" value="TreeGrafter"/>
</dbReference>
<comment type="caution">
    <text evidence="8">The sequence shown here is derived from an EMBL/GenBank/DDBJ whole genome shotgun (WGS) entry which is preliminary data.</text>
</comment>
<sequence length="544" mass="62545">MGRENRAMLSVTASSASCDRGQPYPLTHSLSVPVLFRPITLGNHPYWILKSLPPPPAANPPTSRHRIVTRNRSAEKWAWPTKMSRKTSITSNRERIRSFELPLHAIDAGEAANRQNPQVLQSIVPPIINIEDRPVPQDNLLRSATNNRRKLLQHQDKHIEEDYIELIPGRITRRIHESYPAPAMSQLRQRSPSPAQNYHYLQSRFPPLSQIQRSYSCNDDSAVSVETMAITALPMDVWLKERLKKWVQLSGHEGSIVPATPHTLYKKQASNCSEARAYEAISRDRALDGFTPKYYTELQKDEERFIEIEDLLQQFADPTRTTIMDIKVGTRTFLESEVSNTKKRADLYEKMIQIDPDEPTPEEHKCKEITKLRYMQFRERESSSAQLGFRIEAAKMPGGQLQKNFKKVRTQEDVATTLLAFFGKEREKVRSQLVDRLKKMRDAIESSEFFSRYEVVGSSLLIVYDSEKVGCWMIDFAKSSPVPDFRTLDHRTPWIPGNNEDGYLTGVDNLLQILEELPAYGFYPNEQEELEQSSQKSINSVENR</sequence>
<dbReference type="GO" id="GO:0046854">
    <property type="term" value="P:phosphatidylinositol phosphate biosynthetic process"/>
    <property type="evidence" value="ECO:0007669"/>
    <property type="project" value="TreeGrafter"/>
</dbReference>
<dbReference type="InterPro" id="IPR038286">
    <property type="entry name" value="IPK_sf"/>
</dbReference>
<evidence type="ECO:0000256" key="3">
    <source>
        <dbReference type="ARBA" id="ARBA00022741"/>
    </source>
</evidence>
<dbReference type="GO" id="GO:0005634">
    <property type="term" value="C:nucleus"/>
    <property type="evidence" value="ECO:0007669"/>
    <property type="project" value="TreeGrafter"/>
</dbReference>
<reference evidence="8 9" key="1">
    <citation type="journal article" date="2017" name="Curr. Biol.">
        <title>Genome architecture and evolution of a unichromosomal asexual nematode.</title>
        <authorList>
            <person name="Fradin H."/>
            <person name="Zegar C."/>
            <person name="Gutwein M."/>
            <person name="Lucas J."/>
            <person name="Kovtun M."/>
            <person name="Corcoran D."/>
            <person name="Baugh L.R."/>
            <person name="Kiontke K."/>
            <person name="Gunsalus K."/>
            <person name="Fitch D.H."/>
            <person name="Piano F."/>
        </authorList>
    </citation>
    <scope>NUCLEOTIDE SEQUENCE [LARGE SCALE GENOMIC DNA]</scope>
    <source>
        <strain evidence="8">PF1309</strain>
    </source>
</reference>
<evidence type="ECO:0000256" key="5">
    <source>
        <dbReference type="ARBA" id="ARBA00022840"/>
    </source>
</evidence>
<keyword evidence="9" id="KW-1185">Reference proteome</keyword>
<evidence type="ECO:0000313" key="9">
    <source>
        <dbReference type="Proteomes" id="UP000218231"/>
    </source>
</evidence>